<evidence type="ECO:0000256" key="5">
    <source>
        <dbReference type="ARBA" id="ARBA00022842"/>
    </source>
</evidence>
<dbReference type="InterPro" id="IPR008949">
    <property type="entry name" value="Isoprenoid_synthase_dom_sf"/>
</dbReference>
<organism evidence="7 8">
    <name type="scientific">Paracidovorax anthurii</name>
    <dbReference type="NCBI Taxonomy" id="78229"/>
    <lineage>
        <taxon>Bacteria</taxon>
        <taxon>Pseudomonadati</taxon>
        <taxon>Pseudomonadota</taxon>
        <taxon>Betaproteobacteria</taxon>
        <taxon>Burkholderiales</taxon>
        <taxon>Comamonadaceae</taxon>
        <taxon>Paracidovorax</taxon>
    </lineage>
</organism>
<evidence type="ECO:0000313" key="7">
    <source>
        <dbReference type="EMBL" id="RAR77980.1"/>
    </source>
</evidence>
<proteinExistence type="inferred from homology"/>
<dbReference type="AlphaFoldDB" id="A0A328YVZ4"/>
<evidence type="ECO:0000256" key="1">
    <source>
        <dbReference type="ARBA" id="ARBA00001946"/>
    </source>
</evidence>
<dbReference type="InterPro" id="IPR033749">
    <property type="entry name" value="Polyprenyl_synt_CS"/>
</dbReference>
<dbReference type="GO" id="GO:0008299">
    <property type="term" value="P:isoprenoid biosynthetic process"/>
    <property type="evidence" value="ECO:0007669"/>
    <property type="project" value="InterPro"/>
</dbReference>
<dbReference type="GO" id="GO:0046872">
    <property type="term" value="F:metal ion binding"/>
    <property type="evidence" value="ECO:0007669"/>
    <property type="project" value="UniProtKB-KW"/>
</dbReference>
<dbReference type="CDD" id="cd00685">
    <property type="entry name" value="Trans_IPPS_HT"/>
    <property type="match status" value="1"/>
</dbReference>
<name>A0A328YVZ4_9BURK</name>
<accession>A0A328YVZ4</accession>
<protein>
    <submittedName>
        <fullName evidence="7">Heptaprenyl diphosphate synthase</fullName>
    </submittedName>
</protein>
<dbReference type="PANTHER" id="PTHR12001">
    <property type="entry name" value="GERANYLGERANYL PYROPHOSPHATE SYNTHASE"/>
    <property type="match status" value="1"/>
</dbReference>
<comment type="similarity">
    <text evidence="2 6">Belongs to the FPP/GGPP synthase family.</text>
</comment>
<dbReference type="SFLD" id="SFLDS00005">
    <property type="entry name" value="Isoprenoid_Synthase_Type_I"/>
    <property type="match status" value="1"/>
</dbReference>
<keyword evidence="5" id="KW-0460">Magnesium</keyword>
<keyword evidence="4" id="KW-0479">Metal-binding</keyword>
<evidence type="ECO:0000313" key="8">
    <source>
        <dbReference type="Proteomes" id="UP000248856"/>
    </source>
</evidence>
<keyword evidence="3 6" id="KW-0808">Transferase</keyword>
<dbReference type="PROSITE" id="PS00723">
    <property type="entry name" value="POLYPRENYL_SYNTHASE_1"/>
    <property type="match status" value="1"/>
</dbReference>
<evidence type="ECO:0000256" key="2">
    <source>
        <dbReference type="ARBA" id="ARBA00006706"/>
    </source>
</evidence>
<evidence type="ECO:0000256" key="6">
    <source>
        <dbReference type="RuleBase" id="RU004466"/>
    </source>
</evidence>
<comment type="cofactor">
    <cofactor evidence="1">
        <name>Mg(2+)</name>
        <dbReference type="ChEBI" id="CHEBI:18420"/>
    </cofactor>
</comment>
<dbReference type="Pfam" id="PF00348">
    <property type="entry name" value="polyprenyl_synt"/>
    <property type="match status" value="1"/>
</dbReference>
<reference evidence="7 8" key="1">
    <citation type="submission" date="2018-06" db="EMBL/GenBank/DDBJ databases">
        <title>Genomic Encyclopedia of Archaeal and Bacterial Type Strains, Phase II (KMG-II): from individual species to whole genera.</title>
        <authorList>
            <person name="Goeker M."/>
        </authorList>
    </citation>
    <scope>NUCLEOTIDE SEQUENCE [LARGE SCALE GENOMIC DNA]</scope>
    <source>
        <strain evidence="7 8">CFPB 3232</strain>
    </source>
</reference>
<dbReference type="InterPro" id="IPR000092">
    <property type="entry name" value="Polyprenyl_synt"/>
</dbReference>
<gene>
    <name evidence="7" type="ORF">AX018_103318</name>
</gene>
<dbReference type="RefSeq" id="WP_211322452.1">
    <property type="nucleotide sequence ID" value="NZ_CBCSGC010000012.1"/>
</dbReference>
<dbReference type="Gene3D" id="1.10.600.10">
    <property type="entry name" value="Farnesyl Diphosphate Synthase"/>
    <property type="match status" value="1"/>
</dbReference>
<comment type="caution">
    <text evidence="7">The sequence shown here is derived from an EMBL/GenBank/DDBJ whole genome shotgun (WGS) entry which is preliminary data.</text>
</comment>
<dbReference type="Proteomes" id="UP000248856">
    <property type="component" value="Unassembled WGS sequence"/>
</dbReference>
<keyword evidence="8" id="KW-1185">Reference proteome</keyword>
<sequence>MRIAAAGQDPVQAILQDLMAAEMRGFERELADALEPQKGYLSDAEMALYRGGKKLRPLMLLLTARVFQPGGDLPYKVMRASASLEMLHVASLIHDDIVDHASLRRGHSSVNAARGTEMAILIGDMQFLQAVRCFVDAIEDMNDMQLVKWVLDSAFDICRGEIDEMTTQPYWHPDSLLSRYLTTVDRKTAVLFGLACESGAALMRARTSELRRLGSFGRYMGRAFQMMDDIFDLAHSDEEAGKSKGIDLHQRRITLPIIHAMKLFGDEHPMVRYLRSKETPPPQQIDAWVDEIRRSDAFAMAYAQARSTALQAVQFLENLPAGPHLRALHDITMHVVNRPY</sequence>
<dbReference type="SUPFAM" id="SSF48576">
    <property type="entry name" value="Terpenoid synthases"/>
    <property type="match status" value="1"/>
</dbReference>
<dbReference type="EMBL" id="QLTA01000033">
    <property type="protein sequence ID" value="RAR77980.1"/>
    <property type="molecule type" value="Genomic_DNA"/>
</dbReference>
<evidence type="ECO:0000256" key="3">
    <source>
        <dbReference type="ARBA" id="ARBA00022679"/>
    </source>
</evidence>
<evidence type="ECO:0000256" key="4">
    <source>
        <dbReference type="ARBA" id="ARBA00022723"/>
    </source>
</evidence>
<dbReference type="PROSITE" id="PS00444">
    <property type="entry name" value="POLYPRENYL_SYNTHASE_2"/>
    <property type="match status" value="1"/>
</dbReference>
<dbReference type="PANTHER" id="PTHR12001:SF69">
    <property type="entry name" value="ALL TRANS-POLYPRENYL-DIPHOSPHATE SYNTHASE PDSS1"/>
    <property type="match status" value="1"/>
</dbReference>
<dbReference type="GO" id="GO:0004659">
    <property type="term" value="F:prenyltransferase activity"/>
    <property type="evidence" value="ECO:0007669"/>
    <property type="project" value="InterPro"/>
</dbReference>